<keyword evidence="1" id="KW-0285">Flavoprotein</keyword>
<feature type="compositionally biased region" description="Low complexity" evidence="4">
    <location>
        <begin position="428"/>
        <end position="449"/>
    </location>
</feature>
<comment type="caution">
    <text evidence="8">The sequence shown here is derived from an EMBL/GenBank/DDBJ whole genome shotgun (WGS) entry which is preliminary data.</text>
</comment>
<dbReference type="InterPro" id="IPR044142">
    <property type="entry name" value="AhpF_NTD_N"/>
</dbReference>
<dbReference type="Gene3D" id="3.50.50.60">
    <property type="entry name" value="FAD/NAD(P)-binding domain"/>
    <property type="match status" value="2"/>
</dbReference>
<feature type="transmembrane region" description="Helical" evidence="5">
    <location>
        <begin position="20"/>
        <end position="41"/>
    </location>
</feature>
<dbReference type="RefSeq" id="WP_057002075.1">
    <property type="nucleotide sequence ID" value="NZ_FNSH01000001.1"/>
</dbReference>
<evidence type="ECO:0000256" key="1">
    <source>
        <dbReference type="ARBA" id="ARBA00022630"/>
    </source>
</evidence>
<dbReference type="Pfam" id="PF07992">
    <property type="entry name" value="Pyr_redox_2"/>
    <property type="match status" value="1"/>
</dbReference>
<keyword evidence="2" id="KW-0560">Oxidoreductase</keyword>
<dbReference type="InterPro" id="IPR036188">
    <property type="entry name" value="FAD/NAD-bd_sf"/>
</dbReference>
<evidence type="ECO:0000259" key="7">
    <source>
        <dbReference type="Pfam" id="PF13192"/>
    </source>
</evidence>
<gene>
    <name evidence="8" type="ORF">SAMN04489746_0643</name>
</gene>
<dbReference type="InterPro" id="IPR012336">
    <property type="entry name" value="Thioredoxin-like_fold"/>
</dbReference>
<dbReference type="Gene3D" id="3.40.30.80">
    <property type="match status" value="1"/>
</dbReference>
<evidence type="ECO:0000259" key="6">
    <source>
        <dbReference type="Pfam" id="PF07992"/>
    </source>
</evidence>
<evidence type="ECO:0000256" key="3">
    <source>
        <dbReference type="ARBA" id="ARBA00048132"/>
    </source>
</evidence>
<feature type="region of interest" description="Disordered" evidence="4">
    <location>
        <begin position="426"/>
        <end position="449"/>
    </location>
</feature>
<evidence type="ECO:0000313" key="9">
    <source>
        <dbReference type="Proteomes" id="UP000183687"/>
    </source>
</evidence>
<keyword evidence="5" id="KW-0812">Transmembrane</keyword>
<evidence type="ECO:0000313" key="8">
    <source>
        <dbReference type="EMBL" id="SEB57559.1"/>
    </source>
</evidence>
<dbReference type="PRINTS" id="PR00368">
    <property type="entry name" value="FADPNR"/>
</dbReference>
<dbReference type="Proteomes" id="UP000183687">
    <property type="component" value="Unassembled WGS sequence"/>
</dbReference>
<dbReference type="InterPro" id="IPR036249">
    <property type="entry name" value="Thioredoxin-like_sf"/>
</dbReference>
<dbReference type="InterPro" id="IPR050097">
    <property type="entry name" value="Ferredoxin-NADP_redctase_2"/>
</dbReference>
<dbReference type="AlphaFoldDB" id="A0AB38A6M9"/>
<dbReference type="Pfam" id="PF13192">
    <property type="entry name" value="Thioredoxin_3"/>
    <property type="match status" value="1"/>
</dbReference>
<feature type="domain" description="Thioredoxin-like fold" evidence="7">
    <location>
        <begin position="510"/>
        <end position="572"/>
    </location>
</feature>
<comment type="catalytic activity">
    <reaction evidence="3">
        <text>[thioredoxin]-dithiol + NADP(+) = [thioredoxin]-disulfide + NADPH + H(+)</text>
        <dbReference type="Rhea" id="RHEA:20345"/>
        <dbReference type="Rhea" id="RHEA-COMP:10698"/>
        <dbReference type="Rhea" id="RHEA-COMP:10700"/>
        <dbReference type="ChEBI" id="CHEBI:15378"/>
        <dbReference type="ChEBI" id="CHEBI:29950"/>
        <dbReference type="ChEBI" id="CHEBI:50058"/>
        <dbReference type="ChEBI" id="CHEBI:57783"/>
        <dbReference type="ChEBI" id="CHEBI:58349"/>
        <dbReference type="EC" id="1.8.1.9"/>
    </reaction>
</comment>
<dbReference type="GO" id="GO:0004791">
    <property type="term" value="F:thioredoxin-disulfide reductase (NADPH) activity"/>
    <property type="evidence" value="ECO:0007669"/>
    <property type="project" value="UniProtKB-EC"/>
</dbReference>
<proteinExistence type="predicted"/>
<protein>
    <submittedName>
        <fullName evidence="8">Thioredoxin reductase (NADPH)</fullName>
    </submittedName>
</protein>
<dbReference type="SUPFAM" id="SSF51905">
    <property type="entry name" value="FAD/NAD(P)-binding domain"/>
    <property type="match status" value="1"/>
</dbReference>
<evidence type="ECO:0000256" key="2">
    <source>
        <dbReference type="ARBA" id="ARBA00023002"/>
    </source>
</evidence>
<feature type="domain" description="FAD/NAD(P)-binding" evidence="6">
    <location>
        <begin position="22"/>
        <end position="313"/>
    </location>
</feature>
<dbReference type="PRINTS" id="PR00469">
    <property type="entry name" value="PNDRDTASEII"/>
</dbReference>
<dbReference type="PANTHER" id="PTHR48105">
    <property type="entry name" value="THIOREDOXIN REDUCTASE 1-RELATED-RELATED"/>
    <property type="match status" value="1"/>
</dbReference>
<accession>A0AB38A6M9</accession>
<dbReference type="SUPFAM" id="SSF52833">
    <property type="entry name" value="Thioredoxin-like"/>
    <property type="match status" value="2"/>
</dbReference>
<name>A0AB38A6M9_9ACTN</name>
<dbReference type="PROSITE" id="PS51354">
    <property type="entry name" value="GLUTAREDOXIN_2"/>
    <property type="match status" value="1"/>
</dbReference>
<feature type="compositionally biased region" description="Low complexity" evidence="4">
    <location>
        <begin position="339"/>
        <end position="366"/>
    </location>
</feature>
<dbReference type="CDD" id="cd02974">
    <property type="entry name" value="AhpF_NTD_N"/>
    <property type="match status" value="1"/>
</dbReference>
<evidence type="ECO:0000256" key="4">
    <source>
        <dbReference type="SAM" id="MobiDB-lite"/>
    </source>
</evidence>
<keyword evidence="5" id="KW-1133">Transmembrane helix</keyword>
<reference evidence="8 9" key="1">
    <citation type="submission" date="2016-10" db="EMBL/GenBank/DDBJ databases">
        <authorList>
            <person name="Varghese N."/>
            <person name="Submissions S."/>
        </authorList>
    </citation>
    <scope>NUCLEOTIDE SEQUENCE [LARGE SCALE GENOMIC DNA]</scope>
    <source>
        <strain evidence="8 9">DSM 20586</strain>
    </source>
</reference>
<dbReference type="InterPro" id="IPR023753">
    <property type="entry name" value="FAD/NAD-binding_dom"/>
</dbReference>
<keyword evidence="5" id="KW-0472">Membrane</keyword>
<feature type="region of interest" description="Disordered" evidence="4">
    <location>
        <begin position="333"/>
        <end position="366"/>
    </location>
</feature>
<organism evidence="8 9">
    <name type="scientific">Atopobium minutum</name>
    <dbReference type="NCBI Taxonomy" id="1381"/>
    <lineage>
        <taxon>Bacteria</taxon>
        <taxon>Bacillati</taxon>
        <taxon>Actinomycetota</taxon>
        <taxon>Coriobacteriia</taxon>
        <taxon>Coriobacteriales</taxon>
        <taxon>Atopobiaceae</taxon>
        <taxon>Atopobium</taxon>
    </lineage>
</organism>
<sequence length="587" mass="62092">MTQSSADATATAPAAVSTDIMYDAVIVGGGVAGLTAAIYLARARYRVLVIEKDEFGGQINITEEIVNYPGIGRTSGRALTKTMREQAQAFGAELKLAEATGFEAEGDIKTVHTSAGDFSCFGILLALGCKPREIGFTGESQFKGHGVAYCATCDGEFFTGKDVFVVGGGFAAAEESVFLTKYAKHVHILMITDDFTCAQASTEAARANDKITIHTNTEVVELTGDSMPRSLTYRNMKTGELTHYQAPEGDAFGVFVLAGYTPATGLIKDIVELDPRGNIITNKQCQTSAPGIYAAGDVCVKDLRQVTTAVGEAAGAATQMEHHLAAMQHKTGIVPQRPTQNTNQSQQAATEKPGADTDSATTDAHDTSSTLFSADMVAQLNAVFARMEKPVTLKLELDDRPISAELDAYCSELASLSDKIRVERTTVQSTAGQDGADGATGTTSDTNNTDAPCVHVCTAEGADSGLAFHGVPGGHEFTPFVLGIYNVSGPGQALPEATRAAIQELATPTKIQVLTSLTCTMCPDTVSAAQRIASLNSNVTAHVYDAGHFPALKDRYNVMSVPCIIINDGEKVEFGRKNIDEMLDLIR</sequence>
<evidence type="ECO:0000256" key="5">
    <source>
        <dbReference type="SAM" id="Phobius"/>
    </source>
</evidence>
<dbReference type="EMBL" id="FNSH01000001">
    <property type="protein sequence ID" value="SEB57559.1"/>
    <property type="molecule type" value="Genomic_DNA"/>
</dbReference>